<keyword evidence="2" id="KW-1185">Reference proteome</keyword>
<evidence type="ECO:0000313" key="1">
    <source>
        <dbReference type="EMBL" id="RAK13187.1"/>
    </source>
</evidence>
<comment type="caution">
    <text evidence="1">The sequence shown here is derived from an EMBL/GenBank/DDBJ whole genome shotgun (WGS) entry which is preliminary data.</text>
</comment>
<dbReference type="AlphaFoldDB" id="A0A327XYL1"/>
<dbReference type="EMBL" id="QLMG01000039">
    <property type="protein sequence ID" value="RAK13187.1"/>
    <property type="molecule type" value="Genomic_DNA"/>
</dbReference>
<sequence>MFVIGDVGQTAQIARRLDDQRRAVKLAAQPGDKLFDGIQAGRLVKRIKRVGDVFLGKHRAQIVDHDFQQLHRAGAHVDGSVAVPGQLGRAIEPQAASGEQVAGRPRAVQLLNIILGKYGAFDETDVRWLATAGADFDAVVGRADSEYVPSGM</sequence>
<protein>
    <submittedName>
        <fullName evidence="1">Uncharacterized protein</fullName>
    </submittedName>
</protein>
<reference evidence="1 2" key="1">
    <citation type="submission" date="2018-06" db="EMBL/GenBank/DDBJ databases">
        <title>Genomic Encyclopedia of Archaeal and Bacterial Type Strains, Phase II (KMG-II): from individual species to whole genera.</title>
        <authorList>
            <person name="Goeker M."/>
        </authorList>
    </citation>
    <scope>NUCLEOTIDE SEQUENCE [LARGE SCALE GENOMIC DNA]</scope>
    <source>
        <strain evidence="1 2">DSM 22011</strain>
    </source>
</reference>
<organism evidence="1 2">
    <name type="scientific">Salipiger aestuarii</name>
    <dbReference type="NCBI Taxonomy" id="568098"/>
    <lineage>
        <taxon>Bacteria</taxon>
        <taxon>Pseudomonadati</taxon>
        <taxon>Pseudomonadota</taxon>
        <taxon>Alphaproteobacteria</taxon>
        <taxon>Rhodobacterales</taxon>
        <taxon>Roseobacteraceae</taxon>
        <taxon>Salipiger</taxon>
    </lineage>
</organism>
<proteinExistence type="predicted"/>
<gene>
    <name evidence="1" type="ORF">ATI53_103916</name>
</gene>
<accession>A0A327XYL1</accession>
<name>A0A327XYL1_9RHOB</name>
<dbReference type="Proteomes" id="UP000249165">
    <property type="component" value="Unassembled WGS sequence"/>
</dbReference>
<evidence type="ECO:0000313" key="2">
    <source>
        <dbReference type="Proteomes" id="UP000249165"/>
    </source>
</evidence>